<feature type="transmembrane region" description="Helical" evidence="8">
    <location>
        <begin position="201"/>
        <end position="223"/>
    </location>
</feature>
<evidence type="ECO:0000313" key="9">
    <source>
        <dbReference type="EMBL" id="QHI97154.1"/>
    </source>
</evidence>
<accession>A0A857IZW7</accession>
<proteinExistence type="inferred from homology"/>
<feature type="transmembrane region" description="Helical" evidence="8">
    <location>
        <begin position="291"/>
        <end position="314"/>
    </location>
</feature>
<feature type="transmembrane region" description="Helical" evidence="8">
    <location>
        <begin position="92"/>
        <end position="115"/>
    </location>
</feature>
<evidence type="ECO:0000256" key="5">
    <source>
        <dbReference type="ARBA" id="ARBA00022692"/>
    </source>
</evidence>
<organism evidence="9 10">
    <name type="scientific">Xylophilus rhododendri</name>
    <dbReference type="NCBI Taxonomy" id="2697032"/>
    <lineage>
        <taxon>Bacteria</taxon>
        <taxon>Pseudomonadati</taxon>
        <taxon>Pseudomonadota</taxon>
        <taxon>Betaproteobacteria</taxon>
        <taxon>Burkholderiales</taxon>
        <taxon>Xylophilus</taxon>
    </lineage>
</organism>
<comment type="subcellular location">
    <subcellularLocation>
        <location evidence="1">Cell membrane</location>
        <topology evidence="1">Multi-pass membrane protein</topology>
    </subcellularLocation>
</comment>
<dbReference type="PANTHER" id="PTHR36838">
    <property type="entry name" value="AUXIN EFFLUX CARRIER FAMILY PROTEIN"/>
    <property type="match status" value="1"/>
</dbReference>
<evidence type="ECO:0000256" key="6">
    <source>
        <dbReference type="ARBA" id="ARBA00022989"/>
    </source>
</evidence>
<gene>
    <name evidence="9" type="ORF">GT347_03670</name>
</gene>
<dbReference type="EMBL" id="CP047650">
    <property type="protein sequence ID" value="QHI97154.1"/>
    <property type="molecule type" value="Genomic_DNA"/>
</dbReference>
<dbReference type="GO" id="GO:0005886">
    <property type="term" value="C:plasma membrane"/>
    <property type="evidence" value="ECO:0007669"/>
    <property type="project" value="UniProtKB-SubCell"/>
</dbReference>
<evidence type="ECO:0000256" key="3">
    <source>
        <dbReference type="ARBA" id="ARBA00022448"/>
    </source>
</evidence>
<keyword evidence="7 8" id="KW-0472">Membrane</keyword>
<dbReference type="InterPro" id="IPR004776">
    <property type="entry name" value="Mem_transp_PIN-like"/>
</dbReference>
<evidence type="ECO:0000256" key="1">
    <source>
        <dbReference type="ARBA" id="ARBA00004651"/>
    </source>
</evidence>
<keyword evidence="3" id="KW-0813">Transport</keyword>
<dbReference type="Gene3D" id="1.20.1530.20">
    <property type="match status" value="1"/>
</dbReference>
<dbReference type="KEGG" id="xyk:GT347_03670"/>
<feature type="transmembrane region" description="Helical" evidence="8">
    <location>
        <begin position="6"/>
        <end position="24"/>
    </location>
</feature>
<feature type="transmembrane region" description="Helical" evidence="8">
    <location>
        <begin position="121"/>
        <end position="147"/>
    </location>
</feature>
<keyword evidence="4" id="KW-1003">Cell membrane</keyword>
<protein>
    <submittedName>
        <fullName evidence="9">AEC family transporter</fullName>
    </submittedName>
</protein>
<reference evidence="9 10" key="1">
    <citation type="submission" date="2020-01" db="EMBL/GenBank/DDBJ databases">
        <title>Genome sequencing of strain KACC 21265.</title>
        <authorList>
            <person name="Heo J."/>
            <person name="Kim S.-J."/>
            <person name="Kim J.-S."/>
            <person name="Hong S.-B."/>
            <person name="Kwon S.-W."/>
        </authorList>
    </citation>
    <scope>NUCLEOTIDE SEQUENCE [LARGE SCALE GENOMIC DNA]</scope>
    <source>
        <strain evidence="9 10">KACC 21265</strain>
    </source>
</reference>
<name>A0A857IZW7_9BURK</name>
<dbReference type="GO" id="GO:0055085">
    <property type="term" value="P:transmembrane transport"/>
    <property type="evidence" value="ECO:0007669"/>
    <property type="project" value="InterPro"/>
</dbReference>
<sequence length="316" mass="33051">MFQAVFSALVPVVLFILVGYVCGIRGWIRASAIPDLSNLTFLVLTPALLFRTMSSVHVDQLDFRPIGIYFAVVFCVFCAVSLSRGGFGRHGIVLALAGTFSNTTMIGVPLVGLAFGQAGLVVLFTLISVHAFVLLTCATILLELAVAREDAAAGRSGQHHMAATVLRAVRKGILHPVPLPIVLGLLYALTGLPLPKVIDQGLLILGGAQVPVALVLVGVTLAFSRVGHQLRGALALSSVKIVLHPLGMLLVGKLLGLSGVTLQVMVVTAALPIGANVFLFSQRYRTAEDVVTASVAVSTVLALVTLPLMLLAVVGL</sequence>
<evidence type="ECO:0000256" key="8">
    <source>
        <dbReference type="SAM" id="Phobius"/>
    </source>
</evidence>
<evidence type="ECO:0000256" key="7">
    <source>
        <dbReference type="ARBA" id="ARBA00023136"/>
    </source>
</evidence>
<dbReference type="Pfam" id="PF03547">
    <property type="entry name" value="Mem_trans"/>
    <property type="match status" value="1"/>
</dbReference>
<comment type="similarity">
    <text evidence="2">Belongs to the auxin efflux carrier (TC 2.A.69) family.</text>
</comment>
<keyword evidence="6 8" id="KW-1133">Transmembrane helix</keyword>
<dbReference type="InterPro" id="IPR038770">
    <property type="entry name" value="Na+/solute_symporter_sf"/>
</dbReference>
<dbReference type="AlphaFoldDB" id="A0A857IZW7"/>
<dbReference type="RefSeq" id="WP_160550672.1">
    <property type="nucleotide sequence ID" value="NZ_CP047650.1"/>
</dbReference>
<feature type="transmembrane region" description="Helical" evidence="8">
    <location>
        <begin position="230"/>
        <end position="251"/>
    </location>
</feature>
<feature type="transmembrane region" description="Helical" evidence="8">
    <location>
        <begin position="66"/>
        <end position="85"/>
    </location>
</feature>
<keyword evidence="5 8" id="KW-0812">Transmembrane</keyword>
<evidence type="ECO:0000256" key="2">
    <source>
        <dbReference type="ARBA" id="ARBA00010145"/>
    </source>
</evidence>
<dbReference type="PANTHER" id="PTHR36838:SF3">
    <property type="entry name" value="TRANSPORTER AUXIN EFFLUX CARRIER EC FAMILY"/>
    <property type="match status" value="1"/>
</dbReference>
<feature type="transmembrane region" description="Helical" evidence="8">
    <location>
        <begin position="257"/>
        <end position="279"/>
    </location>
</feature>
<dbReference type="Proteomes" id="UP000464787">
    <property type="component" value="Chromosome"/>
</dbReference>
<feature type="transmembrane region" description="Helical" evidence="8">
    <location>
        <begin position="168"/>
        <end position="189"/>
    </location>
</feature>
<keyword evidence="10" id="KW-1185">Reference proteome</keyword>
<evidence type="ECO:0000256" key="4">
    <source>
        <dbReference type="ARBA" id="ARBA00022475"/>
    </source>
</evidence>
<evidence type="ECO:0000313" key="10">
    <source>
        <dbReference type="Proteomes" id="UP000464787"/>
    </source>
</evidence>